<evidence type="ECO:0000256" key="2">
    <source>
        <dbReference type="SAM" id="SignalP"/>
    </source>
</evidence>
<accession>A0ABR7SNY1</accession>
<reference evidence="3 4" key="1">
    <citation type="submission" date="2020-08" db="EMBL/GenBank/DDBJ databases">
        <title>Genemic of Streptomyces polyaspartic.</title>
        <authorList>
            <person name="Liu W."/>
        </authorList>
    </citation>
    <scope>NUCLEOTIDE SEQUENCE [LARGE SCALE GENOMIC DNA]</scope>
    <source>
        <strain evidence="3 4">TRM66268-LWL</strain>
    </source>
</reference>
<protein>
    <recommendedName>
        <fullName evidence="5">Secreted protein</fullName>
    </recommendedName>
</protein>
<dbReference type="EMBL" id="JACTVJ010000018">
    <property type="protein sequence ID" value="MBC9717201.1"/>
    <property type="molecule type" value="Genomic_DNA"/>
</dbReference>
<feature type="region of interest" description="Disordered" evidence="1">
    <location>
        <begin position="22"/>
        <end position="42"/>
    </location>
</feature>
<keyword evidence="4" id="KW-1185">Reference proteome</keyword>
<evidence type="ECO:0000313" key="4">
    <source>
        <dbReference type="Proteomes" id="UP000642284"/>
    </source>
</evidence>
<evidence type="ECO:0000256" key="1">
    <source>
        <dbReference type="SAM" id="MobiDB-lite"/>
    </source>
</evidence>
<gene>
    <name evidence="3" type="ORF">H9Y04_32205</name>
</gene>
<sequence>MRRRTPLTAAVLAVLLTATACSADPGDGTAPSGRPGASKAGPSKAALSWEFEHIADFRGEITDLAALAENDIWAVTKSRTSEPGLLHYDGERWKSEPLPQASARTQYPPRLEKIDDSTLWLRPEPLEADTTATPWLSWDGKRWTPVPDPPSGLVGTLEATGPDDIWTVAGEQTVRHWDGSRWIDSRLPHTVTDLAIAGPDDVWAAGYRTQGPGTDLGQGQTYSQPATSHWDGSAWKSVDTPQYRFPDPVPPEPGAGLRTLFVREDGEVRAYGTHTFNHGETEPEPADEAVRLRWDGTEWTRMPGEKGGCGDRPPVFDDGKGLLLEGNWYVTDSGTCRKIERHRLPVSTGARKASNQSLWLTSYQRVPGTDEIIGAGHVQVNQSGDPFGAPVIVRLKRG</sequence>
<evidence type="ECO:0008006" key="5">
    <source>
        <dbReference type="Google" id="ProtNLM"/>
    </source>
</evidence>
<keyword evidence="2" id="KW-0732">Signal</keyword>
<dbReference type="RefSeq" id="WP_187817638.1">
    <property type="nucleotide sequence ID" value="NZ_JACTVJ010000018.1"/>
</dbReference>
<dbReference type="PROSITE" id="PS51257">
    <property type="entry name" value="PROKAR_LIPOPROTEIN"/>
    <property type="match status" value="1"/>
</dbReference>
<proteinExistence type="predicted"/>
<comment type="caution">
    <text evidence="3">The sequence shown here is derived from an EMBL/GenBank/DDBJ whole genome shotgun (WGS) entry which is preliminary data.</text>
</comment>
<name>A0ABR7SNY1_9ACTN</name>
<evidence type="ECO:0000313" key="3">
    <source>
        <dbReference type="EMBL" id="MBC9717201.1"/>
    </source>
</evidence>
<feature type="chain" id="PRO_5046541367" description="Secreted protein" evidence="2">
    <location>
        <begin position="24"/>
        <end position="398"/>
    </location>
</feature>
<organism evidence="3 4">
    <name type="scientific">Streptomyces polyasparticus</name>
    <dbReference type="NCBI Taxonomy" id="2767826"/>
    <lineage>
        <taxon>Bacteria</taxon>
        <taxon>Bacillati</taxon>
        <taxon>Actinomycetota</taxon>
        <taxon>Actinomycetes</taxon>
        <taxon>Kitasatosporales</taxon>
        <taxon>Streptomycetaceae</taxon>
        <taxon>Streptomyces</taxon>
    </lineage>
</organism>
<dbReference type="Proteomes" id="UP000642284">
    <property type="component" value="Unassembled WGS sequence"/>
</dbReference>
<feature type="signal peptide" evidence="2">
    <location>
        <begin position="1"/>
        <end position="23"/>
    </location>
</feature>